<name>A0A1U7LMB7_NEOID</name>
<dbReference type="EMBL" id="LXFE01001218">
    <property type="protein sequence ID" value="OLL23804.1"/>
    <property type="molecule type" value="Genomic_DNA"/>
</dbReference>
<proteinExistence type="predicted"/>
<dbReference type="AlphaFoldDB" id="A0A1U7LMB7"/>
<dbReference type="Proteomes" id="UP000186594">
    <property type="component" value="Unassembled WGS sequence"/>
</dbReference>
<keyword evidence="2" id="KW-1185">Reference proteome</keyword>
<evidence type="ECO:0000313" key="1">
    <source>
        <dbReference type="EMBL" id="OLL23804.1"/>
    </source>
</evidence>
<protein>
    <submittedName>
        <fullName evidence="1">Uncharacterized protein</fullName>
    </submittedName>
</protein>
<gene>
    <name evidence="1" type="ORF">NEOLI_004947</name>
</gene>
<reference evidence="1 2" key="1">
    <citation type="submission" date="2016-04" db="EMBL/GenBank/DDBJ databases">
        <title>Evolutionary innovation and constraint leading to complex multicellularity in the Ascomycota.</title>
        <authorList>
            <person name="Cisse O."/>
            <person name="Nguyen A."/>
            <person name="Hewitt D.A."/>
            <person name="Jedd G."/>
            <person name="Stajich J.E."/>
        </authorList>
    </citation>
    <scope>NUCLEOTIDE SEQUENCE [LARGE SCALE GENOMIC DNA]</scope>
    <source>
        <strain evidence="1 2">DAH-3</strain>
    </source>
</reference>
<organism evidence="1 2">
    <name type="scientific">Neolecta irregularis (strain DAH-3)</name>
    <dbReference type="NCBI Taxonomy" id="1198029"/>
    <lineage>
        <taxon>Eukaryota</taxon>
        <taxon>Fungi</taxon>
        <taxon>Dikarya</taxon>
        <taxon>Ascomycota</taxon>
        <taxon>Taphrinomycotina</taxon>
        <taxon>Neolectales</taxon>
        <taxon>Neolectaceae</taxon>
        <taxon>Neolecta</taxon>
    </lineage>
</organism>
<comment type="caution">
    <text evidence="1">The sequence shown here is derived from an EMBL/GenBank/DDBJ whole genome shotgun (WGS) entry which is preliminary data.</text>
</comment>
<sequence>MSPAGGGAGYFLRSLVKGISETIRLNAVKFTARQKSSHLISFRPPKRHPFANFRSYHANARSKQSNSRRFDSQSGFNPPYGFVPLLSAGLRRPNLGALPGSFKKHRNFSGAALSPGQIFADVAANIAISARCALIGGTKEYNRCNASVRVPISDRIMSNHNDGKKACLTTVNFNLNPHLYVSGKSALDDTFLDRMEEARGYTKNAFQKIHDNLSRLFVVGSLPLDIVSYGGMHLHVLDQSDNLITSFDLNPVALCGRSFILDAEFLAELDNCSLFCDRNFSSIIRRLYVLAHESTPLRVVVIEKPMELRIKMRGRTAQDVEFLLRDLGIDGGNILGQEILPKYSSYGGMDEVDWDFLLPQGFQDVTCFIQEVRQRICMNRNTGG</sequence>
<accession>A0A1U7LMB7</accession>
<evidence type="ECO:0000313" key="2">
    <source>
        <dbReference type="Proteomes" id="UP000186594"/>
    </source>
</evidence>